<accession>A0A848MK86</accession>
<dbReference type="EMBL" id="JAADJU010000005">
    <property type="protein sequence ID" value="NMP27372.1"/>
    <property type="molecule type" value="Genomic_DNA"/>
</dbReference>
<evidence type="ECO:0000313" key="2">
    <source>
        <dbReference type="Proteomes" id="UP000585363"/>
    </source>
</evidence>
<sequence length="61" mass="7090">MITFNLNHISPITHQMAELAKLKMAQREIDNYKGVGSFLPRSEHSRHKISFGLEVLKLREK</sequence>
<reference evidence="1 2" key="1">
    <citation type="submission" date="2020-01" db="EMBL/GenBank/DDBJ databases">
        <authorList>
            <person name="Lee S.D."/>
        </authorList>
    </citation>
    <scope>NUCLEOTIDE SEQUENCE [LARGE SCALE GENOMIC DNA]</scope>
    <source>
        <strain evidence="1 2">SAP-1</strain>
    </source>
</reference>
<dbReference type="AlphaFoldDB" id="A0A848MK86"/>
<comment type="caution">
    <text evidence="1">The sequence shown here is derived from an EMBL/GenBank/DDBJ whole genome shotgun (WGS) entry which is preliminary data.</text>
</comment>
<name>A0A848MK86_9GAMM</name>
<organism evidence="1 2">
    <name type="scientific">Rouxiella aceris</name>
    <dbReference type="NCBI Taxonomy" id="2703884"/>
    <lineage>
        <taxon>Bacteria</taxon>
        <taxon>Pseudomonadati</taxon>
        <taxon>Pseudomonadota</taxon>
        <taxon>Gammaproteobacteria</taxon>
        <taxon>Enterobacterales</taxon>
        <taxon>Yersiniaceae</taxon>
        <taxon>Rouxiella</taxon>
    </lineage>
</organism>
<dbReference type="RefSeq" id="WP_169403087.1">
    <property type="nucleotide sequence ID" value="NZ_JAADJU010000005.1"/>
</dbReference>
<gene>
    <name evidence="1" type="ORF">GW590_10885</name>
</gene>
<dbReference type="Proteomes" id="UP000585363">
    <property type="component" value="Unassembled WGS sequence"/>
</dbReference>
<protein>
    <submittedName>
        <fullName evidence="1">Uncharacterized protein</fullName>
    </submittedName>
</protein>
<proteinExistence type="predicted"/>
<evidence type="ECO:0000313" key="1">
    <source>
        <dbReference type="EMBL" id="NMP27372.1"/>
    </source>
</evidence>
<reference evidence="1 2" key="2">
    <citation type="submission" date="2020-06" db="EMBL/GenBank/DDBJ databases">
        <title>Polyphasic characterization of a Rahnella strain isolated from tree sap.</title>
        <authorList>
            <person name="Kim I.S."/>
        </authorList>
    </citation>
    <scope>NUCLEOTIDE SEQUENCE [LARGE SCALE GENOMIC DNA]</scope>
    <source>
        <strain evidence="1 2">SAP-1</strain>
    </source>
</reference>
<keyword evidence="2" id="KW-1185">Reference proteome</keyword>